<accession>A0A382HAV5</accession>
<dbReference type="EMBL" id="UINC01059933">
    <property type="protein sequence ID" value="SVB83893.1"/>
    <property type="molecule type" value="Genomic_DNA"/>
</dbReference>
<organism evidence="2">
    <name type="scientific">marine metagenome</name>
    <dbReference type="NCBI Taxonomy" id="408172"/>
    <lineage>
        <taxon>unclassified sequences</taxon>
        <taxon>metagenomes</taxon>
        <taxon>ecological metagenomes</taxon>
    </lineage>
</organism>
<reference evidence="2" key="1">
    <citation type="submission" date="2018-05" db="EMBL/GenBank/DDBJ databases">
        <authorList>
            <person name="Lanie J.A."/>
            <person name="Ng W.-L."/>
            <person name="Kazmierczak K.M."/>
            <person name="Andrzejewski T.M."/>
            <person name="Davidsen T.M."/>
            <person name="Wayne K.J."/>
            <person name="Tettelin H."/>
            <person name="Glass J.I."/>
            <person name="Rusch D."/>
            <person name="Podicherti R."/>
            <person name="Tsui H.-C.T."/>
            <person name="Winkler M.E."/>
        </authorList>
    </citation>
    <scope>NUCLEOTIDE SEQUENCE</scope>
</reference>
<keyword evidence="1" id="KW-0472">Membrane</keyword>
<gene>
    <name evidence="2" type="ORF">METZ01_LOCUS236747</name>
</gene>
<dbReference type="AlphaFoldDB" id="A0A382HAV5"/>
<feature type="non-terminal residue" evidence="2">
    <location>
        <position position="103"/>
    </location>
</feature>
<sequence>MNRKNSWVTALMLIAFAAVGGGSLFGYMNFTKRGPLKSDLIIIIPKGSGIDFISRLLERKGAISQPILFKLTVLILRLEKVMRAGEFSIPKESSPRDILSILR</sequence>
<name>A0A382HAV5_9ZZZZ</name>
<evidence type="ECO:0000256" key="1">
    <source>
        <dbReference type="SAM" id="Phobius"/>
    </source>
</evidence>
<evidence type="ECO:0008006" key="3">
    <source>
        <dbReference type="Google" id="ProtNLM"/>
    </source>
</evidence>
<feature type="transmembrane region" description="Helical" evidence="1">
    <location>
        <begin position="6"/>
        <end position="27"/>
    </location>
</feature>
<protein>
    <recommendedName>
        <fullName evidence="3">Aminodeoxychorismate lyase</fullName>
    </recommendedName>
</protein>
<keyword evidence="1" id="KW-1133">Transmembrane helix</keyword>
<evidence type="ECO:0000313" key="2">
    <source>
        <dbReference type="EMBL" id="SVB83893.1"/>
    </source>
</evidence>
<proteinExistence type="predicted"/>
<dbReference type="Gene3D" id="3.30.1490.480">
    <property type="entry name" value="Endolytic murein transglycosylase"/>
    <property type="match status" value="1"/>
</dbReference>
<keyword evidence="1" id="KW-0812">Transmembrane</keyword>